<evidence type="ECO:0000313" key="1">
    <source>
        <dbReference type="EMBL" id="ACY19672.1"/>
    </source>
</evidence>
<reference evidence="2" key="1">
    <citation type="submission" date="2009-10" db="EMBL/GenBank/DDBJ databases">
        <title>The complete chromosome of Gordonia bronchialis DSM 43247.</title>
        <authorList>
            <consortium name="US DOE Joint Genome Institute (JGI-PGF)"/>
            <person name="Lucas S."/>
            <person name="Copeland A."/>
            <person name="Lapidus A."/>
            <person name="Glavina del Rio T."/>
            <person name="Dalin E."/>
            <person name="Tice H."/>
            <person name="Bruce D."/>
            <person name="Goodwin L."/>
            <person name="Pitluck S."/>
            <person name="Kyrpides N."/>
            <person name="Mavromatis K."/>
            <person name="Ivanova N."/>
            <person name="Ovchinnikova G."/>
            <person name="Saunders E."/>
            <person name="Brettin T."/>
            <person name="Detter J.C."/>
            <person name="Han C."/>
            <person name="Larimer F."/>
            <person name="Land M."/>
            <person name="Hauser L."/>
            <person name="Markowitz V."/>
            <person name="Cheng J.-F."/>
            <person name="Hugenholtz P."/>
            <person name="Woyke T."/>
            <person name="Wu D."/>
            <person name="Jando M."/>
            <person name="Schneider S."/>
            <person name="Goeker M."/>
            <person name="Klenk H.-P."/>
            <person name="Eisen J.A."/>
        </authorList>
    </citation>
    <scope>NUCLEOTIDE SEQUENCE [LARGE SCALE GENOMIC DNA]</scope>
    <source>
        <strain evidence="2">ATCC 25592 / DSM 43247 / BCRC 13721 / JCM 3198 / KCTC 3076 / NBRC 16047 / NCTC 10667</strain>
    </source>
</reference>
<protein>
    <submittedName>
        <fullName evidence="1">Uncharacterized protein</fullName>
    </submittedName>
</protein>
<evidence type="ECO:0000313" key="2">
    <source>
        <dbReference type="Proteomes" id="UP000001219"/>
    </source>
</evidence>
<name>D0LCE8_GORB4</name>
<dbReference type="AlphaFoldDB" id="D0LCE8"/>
<organism evidence="1 2">
    <name type="scientific">Gordonia bronchialis (strain ATCC 25592 / DSM 43247 / BCRC 13721 / JCM 3198 / KCTC 3076 / NBRC 16047 / NCTC 10667)</name>
    <name type="common">Rhodococcus bronchialis</name>
    <dbReference type="NCBI Taxonomy" id="526226"/>
    <lineage>
        <taxon>Bacteria</taxon>
        <taxon>Bacillati</taxon>
        <taxon>Actinomycetota</taxon>
        <taxon>Actinomycetes</taxon>
        <taxon>Mycobacteriales</taxon>
        <taxon>Gordoniaceae</taxon>
        <taxon>Gordonia</taxon>
    </lineage>
</organism>
<dbReference type="EMBL" id="CP001802">
    <property type="protein sequence ID" value="ACY19672.1"/>
    <property type="molecule type" value="Genomic_DNA"/>
</dbReference>
<keyword evidence="2" id="KW-1185">Reference proteome</keyword>
<reference evidence="1 2" key="2">
    <citation type="journal article" date="2010" name="Stand. Genomic Sci.">
        <title>Complete genome sequence of Gordonia bronchialis type strain (3410).</title>
        <authorList>
            <person name="Ivanova N."/>
            <person name="Sikorski J."/>
            <person name="Jando M."/>
            <person name="Lapidus A."/>
            <person name="Nolan M."/>
            <person name="Lucas S."/>
            <person name="Del Rio T.G."/>
            <person name="Tice H."/>
            <person name="Copeland A."/>
            <person name="Cheng J.F."/>
            <person name="Chen F."/>
            <person name="Bruce D."/>
            <person name="Goodwin L."/>
            <person name="Pitluck S."/>
            <person name="Mavromatis K."/>
            <person name="Ovchinnikova G."/>
            <person name="Pati A."/>
            <person name="Chen A."/>
            <person name="Palaniappan K."/>
            <person name="Land M."/>
            <person name="Hauser L."/>
            <person name="Chang Y.J."/>
            <person name="Jeffries C.D."/>
            <person name="Chain P."/>
            <person name="Saunders E."/>
            <person name="Han C."/>
            <person name="Detter J.C."/>
            <person name="Brettin T."/>
            <person name="Rohde M."/>
            <person name="Goker M."/>
            <person name="Bristow J."/>
            <person name="Eisen J.A."/>
            <person name="Markowitz V."/>
            <person name="Hugenholtz P."/>
            <person name="Klenk H.P."/>
            <person name="Kyrpides N.C."/>
        </authorList>
    </citation>
    <scope>NUCLEOTIDE SEQUENCE [LARGE SCALE GENOMIC DNA]</scope>
    <source>
        <strain evidence="2">ATCC 25592 / DSM 43247 / BCRC 13721 / JCM 3198 / KCTC 3076 / NBRC 16047 / NCTC 10667</strain>
    </source>
</reference>
<proteinExistence type="predicted"/>
<sequence length="135" mass="14436">MPDLDWGHVMGDDSMDVGDLGYKALTLDVPLHSGDRGGVVRFSTVDWEGRARAAEDAAAKLAGAIETLSVVLPNNYFGDCVEGREMYVRAKAAVDSWRESLKGHRAELDALATQCRTAASELDSADVDGAHGIET</sequence>
<dbReference type="eggNOG" id="ENOG5031VYN">
    <property type="taxonomic scope" value="Bacteria"/>
</dbReference>
<dbReference type="Proteomes" id="UP000001219">
    <property type="component" value="Chromosome"/>
</dbReference>
<dbReference type="RefSeq" id="WP_012832263.1">
    <property type="nucleotide sequence ID" value="NC_013441.1"/>
</dbReference>
<accession>D0LCE8</accession>
<gene>
    <name evidence="1" type="ordered locus">Gbro_0335</name>
</gene>
<dbReference type="STRING" id="526226.Gbro_0335"/>
<dbReference type="KEGG" id="gbr:Gbro_0335"/>
<dbReference type="HOGENOM" id="CLU_1882811_0_0_11"/>